<dbReference type="SFLD" id="SFLDF00027">
    <property type="entry name" value="p-type_atpase"/>
    <property type="match status" value="1"/>
</dbReference>
<dbReference type="PRINTS" id="PR00119">
    <property type="entry name" value="CATATPASE"/>
</dbReference>
<gene>
    <name evidence="13" type="ORF">SAMN05216495_102170</name>
</gene>
<dbReference type="GO" id="GO:0005886">
    <property type="term" value="C:plasma membrane"/>
    <property type="evidence" value="ECO:0007669"/>
    <property type="project" value="UniProtKB-SubCell"/>
</dbReference>
<dbReference type="PANTHER" id="PTHR48085:SF5">
    <property type="entry name" value="CADMIUM_ZINC-TRANSPORTING ATPASE HMA4-RELATED"/>
    <property type="match status" value="1"/>
</dbReference>
<sequence length="636" mass="68821">MEQENKIMIGRIAAAFVLTVAGAFLPDAWSGEGVTLEYRFLHLLPYLAAYLTVAWDILLKAAKNIRKGQVLDENFLMAVASLGAFGLGIYQNGDYAEAVAVMLFYQVGELFEDYAVDKSRRNISELMDIRPDYANVERDGKLVRVDPDDVAIGTRIIVQPGEKVPIDGRVVEGRSSLDTAALTGESLPREAAPGDEVISGCINLSGVLTIETTKEFGESTVSRILDLVEDASSRKAKSEVFITKFARVYTPAVCSAALALFLLPPLVRMALGMAPLWHMWLYRSLLFLVVSCPCALVLSIPLSFFAGIGGASRRGILIKGSNYMETLAHTAYVVMDKTGTLTQGVFEVSAVHHNKLEEKKVLEMAALAECASSHPISKSLQQAYGKPIDRSRVTDIQEYGGKGVVARVDGHTVAAGNAKLMEMLHIPYVNCHMVGTLVHVAIDGAYHGHILIADRIKDHAVEAVRTLKANGVKKVIMLTGDEKRTAEAVAKELGIDEVHSELLPQGKVEQVEELIRRKEPKEKVAFVGDGINDAPVLSLADVGIAMGALGSDAAIEAADVVLMDDDPLKISKAIRIARKCVGIVYQNIVFAIGIKGISLVLGALGFINMWFAIFADTGVLILCVLNSMRCLFGGRK</sequence>
<dbReference type="InterPro" id="IPR059000">
    <property type="entry name" value="ATPase_P-type_domA"/>
</dbReference>
<dbReference type="Gene3D" id="3.40.1110.10">
    <property type="entry name" value="Calcium-transporting ATPase, cytoplasmic domain N"/>
    <property type="match status" value="1"/>
</dbReference>
<dbReference type="InterPro" id="IPR023299">
    <property type="entry name" value="ATPase_P-typ_cyto_dom_N"/>
</dbReference>
<dbReference type="Pfam" id="PF00702">
    <property type="entry name" value="Hydrolase"/>
    <property type="match status" value="1"/>
</dbReference>
<dbReference type="InterPro" id="IPR023214">
    <property type="entry name" value="HAD_sf"/>
</dbReference>
<protein>
    <recommendedName>
        <fullName evidence="9">Cd(2+)-exporting ATPase</fullName>
        <ecNumber evidence="9">7.2.2.21</ecNumber>
    </recommendedName>
</protein>
<keyword evidence="5 11" id="KW-0479">Metal-binding</keyword>
<dbReference type="AlphaFoldDB" id="A0A1H2UDW7"/>
<dbReference type="NCBIfam" id="TIGR01525">
    <property type="entry name" value="ATPase-IB_hvy"/>
    <property type="match status" value="1"/>
</dbReference>
<keyword evidence="11" id="KW-0067">ATP-binding</keyword>
<feature type="transmembrane region" description="Helical" evidence="11">
    <location>
        <begin position="245"/>
        <end position="264"/>
    </location>
</feature>
<dbReference type="InterPro" id="IPR023298">
    <property type="entry name" value="ATPase_P-typ_TM_dom_sf"/>
</dbReference>
<dbReference type="PANTHER" id="PTHR48085">
    <property type="entry name" value="CADMIUM/ZINC-TRANSPORTING ATPASE HMA2-RELATED"/>
    <property type="match status" value="1"/>
</dbReference>
<dbReference type="SUPFAM" id="SSF56784">
    <property type="entry name" value="HAD-like"/>
    <property type="match status" value="1"/>
</dbReference>
<evidence type="ECO:0000256" key="2">
    <source>
        <dbReference type="ARBA" id="ARBA00006024"/>
    </source>
</evidence>
<proteinExistence type="inferred from homology"/>
<evidence type="ECO:0000256" key="10">
    <source>
        <dbReference type="ARBA" id="ARBA00049338"/>
    </source>
</evidence>
<accession>A0A1H2UDW7</accession>
<name>A0A1H2UDW7_ACIFE</name>
<evidence type="ECO:0000313" key="14">
    <source>
        <dbReference type="Proteomes" id="UP000182379"/>
    </source>
</evidence>
<dbReference type="SFLD" id="SFLDS00003">
    <property type="entry name" value="Haloacid_Dehalogenase"/>
    <property type="match status" value="1"/>
</dbReference>
<evidence type="ECO:0000256" key="1">
    <source>
        <dbReference type="ARBA" id="ARBA00004651"/>
    </source>
</evidence>
<comment type="similarity">
    <text evidence="2 11">Belongs to the cation transport ATPase (P-type) (TC 3.A.3) family. Type IB subfamily.</text>
</comment>
<dbReference type="PRINTS" id="PR00941">
    <property type="entry name" value="CDATPASE"/>
</dbReference>
<keyword evidence="3" id="KW-0104">Cadmium</keyword>
<dbReference type="GO" id="GO:0046872">
    <property type="term" value="F:metal ion binding"/>
    <property type="evidence" value="ECO:0007669"/>
    <property type="project" value="UniProtKB-KW"/>
</dbReference>
<keyword evidence="11" id="KW-1003">Cell membrane</keyword>
<comment type="caution">
    <text evidence="13">The sequence shown here is derived from an EMBL/GenBank/DDBJ whole genome shotgun (WGS) entry which is preliminary data.</text>
</comment>
<dbReference type="PROSITE" id="PS00154">
    <property type="entry name" value="ATPASE_E1_E2"/>
    <property type="match status" value="1"/>
</dbReference>
<dbReference type="Gene3D" id="2.70.150.10">
    <property type="entry name" value="Calcium-transporting ATPase, cytoplasmic transduction domain A"/>
    <property type="match status" value="1"/>
</dbReference>
<keyword evidence="4 11" id="KW-0812">Transmembrane</keyword>
<evidence type="ECO:0000256" key="8">
    <source>
        <dbReference type="ARBA" id="ARBA00023136"/>
    </source>
</evidence>
<dbReference type="GeneID" id="78334625"/>
<comment type="subcellular location">
    <subcellularLocation>
        <location evidence="1">Cell membrane</location>
        <topology evidence="1">Multi-pass membrane protein</topology>
    </subcellularLocation>
</comment>
<keyword evidence="11" id="KW-0547">Nucleotide-binding</keyword>
<dbReference type="Proteomes" id="UP000182379">
    <property type="component" value="Unassembled WGS sequence"/>
</dbReference>
<evidence type="ECO:0000256" key="3">
    <source>
        <dbReference type="ARBA" id="ARBA00022539"/>
    </source>
</evidence>
<evidence type="ECO:0000256" key="11">
    <source>
        <dbReference type="RuleBase" id="RU362081"/>
    </source>
</evidence>
<evidence type="ECO:0000256" key="4">
    <source>
        <dbReference type="ARBA" id="ARBA00022692"/>
    </source>
</evidence>
<dbReference type="OMA" id="HLHLMET"/>
<dbReference type="InterPro" id="IPR044492">
    <property type="entry name" value="P_typ_ATPase_HD_dom"/>
</dbReference>
<feature type="transmembrane region" description="Helical" evidence="11">
    <location>
        <begin position="284"/>
        <end position="309"/>
    </location>
</feature>
<dbReference type="SUPFAM" id="SSF81653">
    <property type="entry name" value="Calcium ATPase, transduction domain A"/>
    <property type="match status" value="1"/>
</dbReference>
<feature type="transmembrane region" description="Helical" evidence="11">
    <location>
        <begin position="40"/>
        <end position="59"/>
    </location>
</feature>
<dbReference type="InterPro" id="IPR018303">
    <property type="entry name" value="ATPase_P-typ_P_site"/>
</dbReference>
<dbReference type="FunFam" id="2.70.150.10:FF:000002">
    <property type="entry name" value="Copper-transporting ATPase 1, putative"/>
    <property type="match status" value="1"/>
</dbReference>
<dbReference type="InterPro" id="IPR027256">
    <property type="entry name" value="P-typ_ATPase_IB"/>
</dbReference>
<dbReference type="GO" id="GO:0005524">
    <property type="term" value="F:ATP binding"/>
    <property type="evidence" value="ECO:0007669"/>
    <property type="project" value="UniProtKB-UniRule"/>
</dbReference>
<dbReference type="RefSeq" id="WP_012938252.1">
    <property type="nucleotide sequence ID" value="NZ_CALAKB010000007.1"/>
</dbReference>
<dbReference type="InterPro" id="IPR036412">
    <property type="entry name" value="HAD-like_sf"/>
</dbReference>
<dbReference type="InterPro" id="IPR051014">
    <property type="entry name" value="Cation_Transport_ATPase_IB"/>
</dbReference>
<dbReference type="InterPro" id="IPR001757">
    <property type="entry name" value="P_typ_ATPase"/>
</dbReference>
<comment type="catalytic activity">
    <reaction evidence="10">
        <text>Cd(2+)(in) + ATP + H2O = Cd(2+)(out) + ADP + phosphate + H(+)</text>
        <dbReference type="Rhea" id="RHEA:12132"/>
        <dbReference type="ChEBI" id="CHEBI:15377"/>
        <dbReference type="ChEBI" id="CHEBI:15378"/>
        <dbReference type="ChEBI" id="CHEBI:30616"/>
        <dbReference type="ChEBI" id="CHEBI:43474"/>
        <dbReference type="ChEBI" id="CHEBI:48775"/>
        <dbReference type="ChEBI" id="CHEBI:456216"/>
        <dbReference type="EC" id="7.2.2.21"/>
    </reaction>
</comment>
<dbReference type="EMBL" id="FNOP01000002">
    <property type="protein sequence ID" value="SDW53719.1"/>
    <property type="molecule type" value="Genomic_DNA"/>
</dbReference>
<dbReference type="Gene3D" id="3.40.50.1000">
    <property type="entry name" value="HAD superfamily/HAD-like"/>
    <property type="match status" value="1"/>
</dbReference>
<evidence type="ECO:0000256" key="7">
    <source>
        <dbReference type="ARBA" id="ARBA00022989"/>
    </source>
</evidence>
<evidence type="ECO:0000256" key="9">
    <source>
        <dbReference type="ARBA" id="ARBA00039103"/>
    </source>
</evidence>
<evidence type="ECO:0000256" key="6">
    <source>
        <dbReference type="ARBA" id="ARBA00022967"/>
    </source>
</evidence>
<dbReference type="SUPFAM" id="SSF81665">
    <property type="entry name" value="Calcium ATPase, transmembrane domain M"/>
    <property type="match status" value="1"/>
</dbReference>
<keyword evidence="7 11" id="KW-1133">Transmembrane helix</keyword>
<dbReference type="GO" id="GO:0016887">
    <property type="term" value="F:ATP hydrolysis activity"/>
    <property type="evidence" value="ECO:0007669"/>
    <property type="project" value="InterPro"/>
</dbReference>
<dbReference type="InterPro" id="IPR008250">
    <property type="entry name" value="ATPase_P-typ_transduc_dom_A_sf"/>
</dbReference>
<dbReference type="EC" id="7.2.2.21" evidence="9"/>
<feature type="transmembrane region" description="Helical" evidence="11">
    <location>
        <begin position="584"/>
        <end position="604"/>
    </location>
</feature>
<dbReference type="Pfam" id="PF00122">
    <property type="entry name" value="E1-E2_ATPase"/>
    <property type="match status" value="1"/>
</dbReference>
<organism evidence="13 14">
    <name type="scientific">Acidaminococcus fermentans</name>
    <dbReference type="NCBI Taxonomy" id="905"/>
    <lineage>
        <taxon>Bacteria</taxon>
        <taxon>Bacillati</taxon>
        <taxon>Bacillota</taxon>
        <taxon>Negativicutes</taxon>
        <taxon>Acidaminococcales</taxon>
        <taxon>Acidaminococcaceae</taxon>
        <taxon>Acidaminococcus</taxon>
    </lineage>
</organism>
<reference evidence="13 14" key="1">
    <citation type="submission" date="2016-10" db="EMBL/GenBank/DDBJ databases">
        <authorList>
            <person name="Varghese N."/>
            <person name="Submissions S."/>
        </authorList>
    </citation>
    <scope>NUCLEOTIDE SEQUENCE [LARGE SCALE GENOMIC DNA]</scope>
    <source>
        <strain evidence="13 14">WCC6</strain>
    </source>
</reference>
<keyword evidence="6" id="KW-1278">Translocase</keyword>
<dbReference type="NCBIfam" id="TIGR01512">
    <property type="entry name" value="ATPase-IB2_Cd"/>
    <property type="match status" value="1"/>
</dbReference>
<feature type="transmembrane region" description="Helical" evidence="11">
    <location>
        <begin position="610"/>
        <end position="632"/>
    </location>
</feature>
<feature type="domain" description="P-type ATPase A" evidence="12">
    <location>
        <begin position="130"/>
        <end position="229"/>
    </location>
</feature>
<evidence type="ECO:0000313" key="13">
    <source>
        <dbReference type="EMBL" id="SDW53719.1"/>
    </source>
</evidence>
<dbReference type="GO" id="GO:0008551">
    <property type="term" value="F:P-type cadmium transporter activity"/>
    <property type="evidence" value="ECO:0007669"/>
    <property type="project" value="UniProtKB-EC"/>
</dbReference>
<dbReference type="SFLD" id="SFLDG00002">
    <property type="entry name" value="C1.7:_P-type_atpase_like"/>
    <property type="match status" value="1"/>
</dbReference>
<dbReference type="NCBIfam" id="TIGR01494">
    <property type="entry name" value="ATPase_P-type"/>
    <property type="match status" value="1"/>
</dbReference>
<evidence type="ECO:0000256" key="5">
    <source>
        <dbReference type="ARBA" id="ARBA00022723"/>
    </source>
</evidence>
<keyword evidence="8 11" id="KW-0472">Membrane</keyword>
<evidence type="ECO:0000259" key="12">
    <source>
        <dbReference type="Pfam" id="PF00122"/>
    </source>
</evidence>